<evidence type="ECO:0000313" key="4">
    <source>
        <dbReference type="Proteomes" id="UP000011744"/>
    </source>
</evidence>
<evidence type="ECO:0000259" key="2">
    <source>
        <dbReference type="Pfam" id="PF00582"/>
    </source>
</evidence>
<dbReference type="Proteomes" id="UP000011744">
    <property type="component" value="Unassembled WGS sequence"/>
</dbReference>
<accession>M2Z342</accession>
<keyword evidence="4" id="KW-1185">Reference proteome</keyword>
<dbReference type="eggNOG" id="COG0589">
    <property type="taxonomic scope" value="Bacteria"/>
</dbReference>
<dbReference type="PANTHER" id="PTHR46268:SF15">
    <property type="entry name" value="UNIVERSAL STRESS PROTEIN HP_0031"/>
    <property type="match status" value="1"/>
</dbReference>
<evidence type="ECO:0000313" key="3">
    <source>
        <dbReference type="EMBL" id="EME68765.1"/>
    </source>
</evidence>
<organism evidence="3 4">
    <name type="scientific">Paramagnetospirillum caucaseum</name>
    <dbReference type="NCBI Taxonomy" id="1244869"/>
    <lineage>
        <taxon>Bacteria</taxon>
        <taxon>Pseudomonadati</taxon>
        <taxon>Pseudomonadota</taxon>
        <taxon>Alphaproteobacteria</taxon>
        <taxon>Rhodospirillales</taxon>
        <taxon>Magnetospirillaceae</taxon>
        <taxon>Paramagnetospirillum</taxon>
    </lineage>
</organism>
<dbReference type="InterPro" id="IPR006016">
    <property type="entry name" value="UspA"/>
</dbReference>
<dbReference type="RefSeq" id="WP_008619795.1">
    <property type="nucleotide sequence ID" value="NZ_AONQ01000053.1"/>
</dbReference>
<comment type="caution">
    <text evidence="3">The sequence shown here is derived from an EMBL/GenBank/DDBJ whole genome shotgun (WGS) entry which is preliminary data.</text>
</comment>
<protein>
    <submittedName>
        <fullName evidence="3">Universal stress protein UspA-like nucleotide-binding protein</fullName>
    </submittedName>
</protein>
<evidence type="ECO:0000256" key="1">
    <source>
        <dbReference type="ARBA" id="ARBA00008791"/>
    </source>
</evidence>
<dbReference type="Gene3D" id="3.40.50.12370">
    <property type="match status" value="1"/>
</dbReference>
<name>M2Z342_9PROT</name>
<dbReference type="EMBL" id="AONQ01000053">
    <property type="protein sequence ID" value="EME68765.1"/>
    <property type="molecule type" value="Genomic_DNA"/>
</dbReference>
<reference evidence="3 4" key="1">
    <citation type="journal article" date="2014" name="Genome Announc.">
        <title>Draft Genome Sequence of Magnetospirillum sp. Strain SO-1, a Freshwater Magnetotactic Bacterium Isolated from the Ol'khovka River, Russia.</title>
        <authorList>
            <person name="Grouzdev D.S."/>
            <person name="Dziuba M.V."/>
            <person name="Sukhacheva M.S."/>
            <person name="Mardanov A.V."/>
            <person name="Beletskiy A.V."/>
            <person name="Kuznetsov B.B."/>
            <person name="Skryabin K.G."/>
        </authorList>
    </citation>
    <scope>NUCLEOTIDE SEQUENCE [LARGE SCALE GENOMIC DNA]</scope>
    <source>
        <strain evidence="3 4">SO-1</strain>
    </source>
</reference>
<dbReference type="InterPro" id="IPR006015">
    <property type="entry name" value="Universal_stress_UspA"/>
</dbReference>
<dbReference type="Pfam" id="PF00582">
    <property type="entry name" value="Usp"/>
    <property type="match status" value="1"/>
</dbReference>
<dbReference type="AlphaFoldDB" id="M2Z342"/>
<feature type="domain" description="UspA" evidence="2">
    <location>
        <begin position="234"/>
        <end position="288"/>
    </location>
</feature>
<dbReference type="PRINTS" id="PR01438">
    <property type="entry name" value="UNVRSLSTRESS"/>
</dbReference>
<sequence length="288" mass="29760">MSAFKSILVPVEDEMSAAIPLDTALRLAGRFSGHVVGLHVRSDPTNAVPLVGEGMSGAMVEEMIGIAETQAAQRAKAARAGFDAALARNGAPLAAAPPVDGLSAEWLEVVGREEDVVTWRGRVSDLVVFGHPGGEAEVAAMITLNTALMACGRPLLLCPAEPSPLPGTNVCIAWNGSAEAARAVAFAMPFLEGAASVTILTVAEHAGGPAPAAELENYLAWNGICAATTIIQAASSHAGEELLRHAGKNGSDLLVMGAYTHSRLRQLILGGVTRHVIAHAPLHVLMCH</sequence>
<dbReference type="PATRIC" id="fig|1244869.3.peg.3376"/>
<dbReference type="CDD" id="cd00293">
    <property type="entry name" value="USP-like"/>
    <property type="match status" value="1"/>
</dbReference>
<dbReference type="SUPFAM" id="SSF52402">
    <property type="entry name" value="Adenine nucleotide alpha hydrolases-like"/>
    <property type="match status" value="2"/>
</dbReference>
<dbReference type="OrthoDB" id="9804721at2"/>
<dbReference type="STRING" id="1244869.H261_16805"/>
<comment type="similarity">
    <text evidence="1">Belongs to the universal stress protein A family.</text>
</comment>
<gene>
    <name evidence="3" type="ORF">H261_16805</name>
</gene>
<proteinExistence type="inferred from homology"/>
<dbReference type="PANTHER" id="PTHR46268">
    <property type="entry name" value="STRESS RESPONSE PROTEIN NHAX"/>
    <property type="match status" value="1"/>
</dbReference>